<keyword evidence="4" id="KW-1133">Transmembrane helix</keyword>
<dbReference type="PROSITE" id="PS50293">
    <property type="entry name" value="TPR_REGION"/>
    <property type="match status" value="1"/>
</dbReference>
<accession>A0A1F7ISK1</accession>
<dbReference type="Gene3D" id="3.90.70.10">
    <property type="entry name" value="Cysteine proteinases"/>
    <property type="match status" value="1"/>
</dbReference>
<keyword evidence="4" id="KW-0472">Membrane</keyword>
<dbReference type="InterPro" id="IPR013105">
    <property type="entry name" value="TPR_2"/>
</dbReference>
<dbReference type="InterPro" id="IPR011990">
    <property type="entry name" value="TPR-like_helical_dom_sf"/>
</dbReference>
<evidence type="ECO:0000256" key="3">
    <source>
        <dbReference type="PROSITE-ProRule" id="PRU00339"/>
    </source>
</evidence>
<dbReference type="AlphaFoldDB" id="A0A1F7ISK1"/>
<organism evidence="6 7">
    <name type="scientific">Candidatus Roizmanbacteria bacterium RIFCSPLOWO2_01_FULL_38_12</name>
    <dbReference type="NCBI Taxonomy" id="1802061"/>
    <lineage>
        <taxon>Bacteria</taxon>
        <taxon>Candidatus Roizmaniibacteriota</taxon>
    </lineage>
</organism>
<dbReference type="PROSITE" id="PS50005">
    <property type="entry name" value="TPR"/>
    <property type="match status" value="2"/>
</dbReference>
<dbReference type="Pfam" id="PF07719">
    <property type="entry name" value="TPR_2"/>
    <property type="match status" value="1"/>
</dbReference>
<dbReference type="STRING" id="1802061.A3A93_03160"/>
<keyword evidence="2 3" id="KW-0802">TPR repeat</keyword>
<feature type="repeat" description="TPR" evidence="3">
    <location>
        <begin position="290"/>
        <end position="323"/>
    </location>
</feature>
<evidence type="ECO:0000313" key="7">
    <source>
        <dbReference type="Proteomes" id="UP000177141"/>
    </source>
</evidence>
<evidence type="ECO:0000313" key="6">
    <source>
        <dbReference type="EMBL" id="OGK46347.1"/>
    </source>
</evidence>
<dbReference type="SMART" id="SM00028">
    <property type="entry name" value="TPR"/>
    <property type="match status" value="2"/>
</dbReference>
<protein>
    <recommendedName>
        <fullName evidence="5">Peptidase C39-like domain-containing protein</fullName>
    </recommendedName>
</protein>
<dbReference type="Pfam" id="PF13181">
    <property type="entry name" value="TPR_8"/>
    <property type="match status" value="1"/>
</dbReference>
<dbReference type="InterPro" id="IPR019734">
    <property type="entry name" value="TPR_rpt"/>
</dbReference>
<feature type="domain" description="Peptidase C39-like" evidence="5">
    <location>
        <begin position="107"/>
        <end position="222"/>
    </location>
</feature>
<dbReference type="Pfam" id="PF13529">
    <property type="entry name" value="Peptidase_C39_2"/>
    <property type="match status" value="1"/>
</dbReference>
<dbReference type="InterPro" id="IPR039564">
    <property type="entry name" value="Peptidase_C39-like"/>
</dbReference>
<name>A0A1F7ISK1_9BACT</name>
<evidence type="ECO:0000256" key="1">
    <source>
        <dbReference type="ARBA" id="ARBA00022737"/>
    </source>
</evidence>
<reference evidence="6 7" key="1">
    <citation type="journal article" date="2016" name="Nat. Commun.">
        <title>Thousands of microbial genomes shed light on interconnected biogeochemical processes in an aquifer system.</title>
        <authorList>
            <person name="Anantharaman K."/>
            <person name="Brown C.T."/>
            <person name="Hug L.A."/>
            <person name="Sharon I."/>
            <person name="Castelle C.J."/>
            <person name="Probst A.J."/>
            <person name="Thomas B.C."/>
            <person name="Singh A."/>
            <person name="Wilkins M.J."/>
            <person name="Karaoz U."/>
            <person name="Brodie E.L."/>
            <person name="Williams K.H."/>
            <person name="Hubbard S.S."/>
            <person name="Banfield J.F."/>
        </authorList>
    </citation>
    <scope>NUCLEOTIDE SEQUENCE [LARGE SCALE GENOMIC DNA]</scope>
</reference>
<proteinExistence type="predicted"/>
<evidence type="ECO:0000259" key="5">
    <source>
        <dbReference type="Pfam" id="PF13529"/>
    </source>
</evidence>
<dbReference type="EMBL" id="MGAL01000043">
    <property type="protein sequence ID" value="OGK46347.1"/>
    <property type="molecule type" value="Genomic_DNA"/>
</dbReference>
<keyword evidence="4" id="KW-0812">Transmembrane</keyword>
<dbReference type="SUPFAM" id="SSF48452">
    <property type="entry name" value="TPR-like"/>
    <property type="match status" value="1"/>
</dbReference>
<dbReference type="Gene3D" id="1.25.40.10">
    <property type="entry name" value="Tetratricopeptide repeat domain"/>
    <property type="match status" value="2"/>
</dbReference>
<evidence type="ECO:0000256" key="4">
    <source>
        <dbReference type="SAM" id="Phobius"/>
    </source>
</evidence>
<gene>
    <name evidence="6" type="ORF">A3A93_03160</name>
</gene>
<feature type="repeat" description="TPR" evidence="3">
    <location>
        <begin position="360"/>
        <end position="393"/>
    </location>
</feature>
<evidence type="ECO:0000256" key="2">
    <source>
        <dbReference type="ARBA" id="ARBA00022803"/>
    </source>
</evidence>
<feature type="transmembrane region" description="Helical" evidence="4">
    <location>
        <begin position="39"/>
        <end position="61"/>
    </location>
</feature>
<sequence length="403" mass="46801">MFFKQILIILIPKPIDFLTENMKKKSYHYSKKSNFNGKFRPFVIISFIILVFFLAAGGYYLKRKLAKPDTYKPTEKTNLIEITEIIKNAEKIEVREPGNSALLPGAKWVPQTFNNCAPATTSMILQYFGYNVGQDVTKADLRTNDDDKNVFTYEIRDYLKSKYDIESKLFYNGDVNRIKTLLVNGFYVLLEDWLHPNEDIGHVTILRGFDDEQGVFIADDSYIGVNIVYKYDEFDSTQWKAFNREYLPIYKAELEKLLMEIVGEDGDEETMYRKAVERAKTEIAENDRDMYAYFNLGTSYFALGQYEEAREAFEKSRALGWPRRMLWYQIQPVQTLNQLGEYRQAIELADIGLVGNDSFAELHVEKARSYIGLGETEKAKQEVEKAIYYSPNLVSAREILESL</sequence>
<keyword evidence="1" id="KW-0677">Repeat</keyword>
<dbReference type="Proteomes" id="UP000177141">
    <property type="component" value="Unassembled WGS sequence"/>
</dbReference>
<comment type="caution">
    <text evidence="6">The sequence shown here is derived from an EMBL/GenBank/DDBJ whole genome shotgun (WGS) entry which is preliminary data.</text>
</comment>